<evidence type="ECO:0000256" key="5">
    <source>
        <dbReference type="ARBA" id="ARBA00012109"/>
    </source>
</evidence>
<dbReference type="GO" id="GO:0005789">
    <property type="term" value="C:endoplasmic reticulum membrane"/>
    <property type="evidence" value="ECO:0007669"/>
    <property type="project" value="UniProtKB-SubCell"/>
</dbReference>
<keyword evidence="12" id="KW-0503">Monooxygenase</keyword>
<proteinExistence type="inferred from homology"/>
<dbReference type="InParanoid" id="A0A194RMF7"/>
<evidence type="ECO:0000256" key="1">
    <source>
        <dbReference type="ARBA" id="ARBA00001971"/>
    </source>
</evidence>
<dbReference type="Pfam" id="PF00067">
    <property type="entry name" value="p450"/>
    <property type="match status" value="1"/>
</dbReference>
<dbReference type="EMBL" id="KQ459995">
    <property type="protein sequence ID" value="KPJ18515.1"/>
    <property type="molecule type" value="Genomic_DNA"/>
</dbReference>
<dbReference type="InterPro" id="IPR036396">
    <property type="entry name" value="Cyt_P450_sf"/>
</dbReference>
<dbReference type="Gene3D" id="1.10.630.10">
    <property type="entry name" value="Cytochrome P450"/>
    <property type="match status" value="1"/>
</dbReference>
<keyword evidence="7" id="KW-0479">Metal-binding</keyword>
<dbReference type="EC" id="1.14.14.1" evidence="5"/>
<dbReference type="AlphaFoldDB" id="A0A194RMF7"/>
<reference evidence="16 17" key="1">
    <citation type="journal article" date="2015" name="Nat. Commun.">
        <title>Outbred genome sequencing and CRISPR/Cas9 gene editing in butterflies.</title>
        <authorList>
            <person name="Li X."/>
            <person name="Fan D."/>
            <person name="Zhang W."/>
            <person name="Liu G."/>
            <person name="Zhang L."/>
            <person name="Zhao L."/>
            <person name="Fang X."/>
            <person name="Chen L."/>
            <person name="Dong Y."/>
            <person name="Chen Y."/>
            <person name="Ding Y."/>
            <person name="Zhao R."/>
            <person name="Feng M."/>
            <person name="Zhu Y."/>
            <person name="Feng Y."/>
            <person name="Jiang X."/>
            <person name="Zhu D."/>
            <person name="Xiang H."/>
            <person name="Feng X."/>
            <person name="Li S."/>
            <person name="Wang J."/>
            <person name="Zhang G."/>
            <person name="Kronforst M.R."/>
            <person name="Wang W."/>
        </authorList>
    </citation>
    <scope>NUCLEOTIDE SEQUENCE [LARGE SCALE GENOMIC DNA]</scope>
    <source>
        <strain evidence="16">Ya'a_city_454_Pm</strain>
        <tissue evidence="16">Whole body</tissue>
    </source>
</reference>
<dbReference type="GO" id="GO:0016712">
    <property type="term" value="F:oxidoreductase activity, acting on paired donors, with incorporation or reduction of molecular oxygen, reduced flavin or flavoprotein as one donor, and incorporation of one atom of oxygen"/>
    <property type="evidence" value="ECO:0007669"/>
    <property type="project" value="UniProtKB-EC"/>
</dbReference>
<dbReference type="GO" id="GO:0020037">
    <property type="term" value="F:heme binding"/>
    <property type="evidence" value="ECO:0007669"/>
    <property type="project" value="InterPro"/>
</dbReference>
<comment type="cofactor">
    <cofactor evidence="1">
        <name>heme</name>
        <dbReference type="ChEBI" id="CHEBI:30413"/>
    </cofactor>
</comment>
<evidence type="ECO:0000256" key="8">
    <source>
        <dbReference type="ARBA" id="ARBA00022824"/>
    </source>
</evidence>
<keyword evidence="9" id="KW-0492">Microsome</keyword>
<evidence type="ECO:0000256" key="14">
    <source>
        <dbReference type="ARBA" id="ARBA00047827"/>
    </source>
</evidence>
<dbReference type="PRINTS" id="PR00385">
    <property type="entry name" value="P450"/>
</dbReference>
<evidence type="ECO:0000256" key="10">
    <source>
        <dbReference type="ARBA" id="ARBA00023002"/>
    </source>
</evidence>
<evidence type="ECO:0000313" key="17">
    <source>
        <dbReference type="Proteomes" id="UP000053240"/>
    </source>
</evidence>
<name>A0A194RMF7_PAPMA</name>
<keyword evidence="8" id="KW-0256">Endoplasmic reticulum</keyword>
<feature type="transmembrane region" description="Helical" evidence="15">
    <location>
        <begin position="42"/>
        <end position="59"/>
    </location>
</feature>
<keyword evidence="15" id="KW-1133">Transmembrane helix</keyword>
<comment type="subcellular location">
    <subcellularLocation>
        <location evidence="3">Endoplasmic reticulum membrane</location>
        <topology evidence="3">Peripheral membrane protein</topology>
    </subcellularLocation>
    <subcellularLocation>
        <location evidence="2">Microsome membrane</location>
        <topology evidence="2">Peripheral membrane protein</topology>
    </subcellularLocation>
</comment>
<evidence type="ECO:0000256" key="2">
    <source>
        <dbReference type="ARBA" id="ARBA00004174"/>
    </source>
</evidence>
<dbReference type="PANTHER" id="PTHR24292">
    <property type="entry name" value="CYTOCHROME P450"/>
    <property type="match status" value="1"/>
</dbReference>
<dbReference type="InterPro" id="IPR002402">
    <property type="entry name" value="Cyt_P450_E_grp-II"/>
</dbReference>
<evidence type="ECO:0000256" key="6">
    <source>
        <dbReference type="ARBA" id="ARBA00022617"/>
    </source>
</evidence>
<dbReference type="PANTHER" id="PTHR24292:SF54">
    <property type="entry name" value="CYP9F3-RELATED"/>
    <property type="match status" value="1"/>
</dbReference>
<dbReference type="SUPFAM" id="SSF48264">
    <property type="entry name" value="Cytochrome P450"/>
    <property type="match status" value="1"/>
</dbReference>
<sequence length="541" mass="61759">MAPGGALSALPKGRCTLRRSLKTTPCNAGSESPPPPLVPPRMLTTMLVSVIALAVLWVFKQWQDTRNFWAKRHVPHSPPHPLLGSLTFMMKMNPGVWMRELYDRFRAPYVGVWWLWRPALVVQDPEIARRILVKDAHVFQDRYLSGGKRDIIGSMNLFTMKSPLWGSLRRRLTPVFTSAKLRSQQRHFIDKTQQLMQRIKMDMDKEKQVNLRMVYSDYTTDVVGETSFGVASDSTLSGRGPLRAVTLDFMEFSWWRGLAWASIFFYPDLIDIFGFTFFPKAATDYFRRVYGQIVQQRGGYAAPGEGGDLLDALRKIKQESDKNGEEIRDDVLVAQAAIFLQGGFDTTASAMAFATYELAHLPHVQDKLYNEIIEIKQNIGEAELNMDKLQGAKYLECVIKEALRKYPPMGWLDRVSSVEYEVDDKLTIPAGTPVYVNAIGMHYDPLHFPEPHIFDPDRFLPENENNIKPFTYFPFGEGPRVLSGRRFAMQNMTHMLSNIVLNYKILPTPNGPSHTDIPIEKKGLFLFPGENLYVQFVPRDV</sequence>
<evidence type="ECO:0000313" key="16">
    <source>
        <dbReference type="EMBL" id="KPJ18515.1"/>
    </source>
</evidence>
<evidence type="ECO:0000256" key="4">
    <source>
        <dbReference type="ARBA" id="ARBA00010617"/>
    </source>
</evidence>
<keyword evidence="13 15" id="KW-0472">Membrane</keyword>
<dbReference type="STRING" id="76193.A0A194RMF7"/>
<evidence type="ECO:0000256" key="7">
    <source>
        <dbReference type="ARBA" id="ARBA00022723"/>
    </source>
</evidence>
<comment type="similarity">
    <text evidence="4">Belongs to the cytochrome P450 family.</text>
</comment>
<evidence type="ECO:0000256" key="9">
    <source>
        <dbReference type="ARBA" id="ARBA00022848"/>
    </source>
</evidence>
<dbReference type="CDD" id="cd11056">
    <property type="entry name" value="CYP6-like"/>
    <property type="match status" value="1"/>
</dbReference>
<evidence type="ECO:0000256" key="12">
    <source>
        <dbReference type="ARBA" id="ARBA00023033"/>
    </source>
</evidence>
<dbReference type="InterPro" id="IPR001128">
    <property type="entry name" value="Cyt_P450"/>
</dbReference>
<evidence type="ECO:0000256" key="11">
    <source>
        <dbReference type="ARBA" id="ARBA00023004"/>
    </source>
</evidence>
<dbReference type="Proteomes" id="UP000053240">
    <property type="component" value="Unassembled WGS sequence"/>
</dbReference>
<organism evidence="16 17">
    <name type="scientific">Papilio machaon</name>
    <name type="common">Old World swallowtail butterfly</name>
    <dbReference type="NCBI Taxonomy" id="76193"/>
    <lineage>
        <taxon>Eukaryota</taxon>
        <taxon>Metazoa</taxon>
        <taxon>Ecdysozoa</taxon>
        <taxon>Arthropoda</taxon>
        <taxon>Hexapoda</taxon>
        <taxon>Insecta</taxon>
        <taxon>Pterygota</taxon>
        <taxon>Neoptera</taxon>
        <taxon>Endopterygota</taxon>
        <taxon>Lepidoptera</taxon>
        <taxon>Glossata</taxon>
        <taxon>Ditrysia</taxon>
        <taxon>Papilionoidea</taxon>
        <taxon>Papilionidae</taxon>
        <taxon>Papilioninae</taxon>
        <taxon>Papilio</taxon>
    </lineage>
</organism>
<evidence type="ECO:0000256" key="3">
    <source>
        <dbReference type="ARBA" id="ARBA00004406"/>
    </source>
</evidence>
<dbReference type="PRINTS" id="PR00464">
    <property type="entry name" value="EP450II"/>
</dbReference>
<keyword evidence="11" id="KW-0408">Iron</keyword>
<dbReference type="InterPro" id="IPR050476">
    <property type="entry name" value="Insect_CytP450_Detox"/>
</dbReference>
<keyword evidence="17" id="KW-1185">Reference proteome</keyword>
<evidence type="ECO:0000256" key="15">
    <source>
        <dbReference type="SAM" id="Phobius"/>
    </source>
</evidence>
<dbReference type="GO" id="GO:0005506">
    <property type="term" value="F:iron ion binding"/>
    <property type="evidence" value="ECO:0007669"/>
    <property type="project" value="InterPro"/>
</dbReference>
<evidence type="ECO:0000256" key="13">
    <source>
        <dbReference type="ARBA" id="ARBA00023136"/>
    </source>
</evidence>
<keyword evidence="10" id="KW-0560">Oxidoreductase</keyword>
<accession>A0A194RMF7</accession>
<keyword evidence="6" id="KW-0349">Heme</keyword>
<dbReference type="FunFam" id="1.10.630.10:FF:000182">
    <property type="entry name" value="Cytochrome P450 3A4"/>
    <property type="match status" value="1"/>
</dbReference>
<protein>
    <recommendedName>
        <fullName evidence="5">unspecific monooxygenase</fullName>
        <ecNumber evidence="5">1.14.14.1</ecNumber>
    </recommendedName>
</protein>
<keyword evidence="15" id="KW-0812">Transmembrane</keyword>
<gene>
    <name evidence="16" type="ORF">RR48_07239</name>
</gene>
<comment type="catalytic activity">
    <reaction evidence="14">
        <text>an organic molecule + reduced [NADPH--hemoprotein reductase] + O2 = an alcohol + oxidized [NADPH--hemoprotein reductase] + H2O + H(+)</text>
        <dbReference type="Rhea" id="RHEA:17149"/>
        <dbReference type="Rhea" id="RHEA-COMP:11964"/>
        <dbReference type="Rhea" id="RHEA-COMP:11965"/>
        <dbReference type="ChEBI" id="CHEBI:15377"/>
        <dbReference type="ChEBI" id="CHEBI:15378"/>
        <dbReference type="ChEBI" id="CHEBI:15379"/>
        <dbReference type="ChEBI" id="CHEBI:30879"/>
        <dbReference type="ChEBI" id="CHEBI:57618"/>
        <dbReference type="ChEBI" id="CHEBI:58210"/>
        <dbReference type="ChEBI" id="CHEBI:142491"/>
        <dbReference type="EC" id="1.14.14.1"/>
    </reaction>
</comment>